<sequence>MTGAAVCACAPAARMLLDKAVLATSSPKINRDDNVTPVCVENKNTAPFHPRNGRRYPLEFLIP</sequence>
<evidence type="ECO:0000313" key="1">
    <source>
        <dbReference type="EMBL" id="NVN12981.1"/>
    </source>
</evidence>
<proteinExistence type="predicted"/>
<dbReference type="AlphaFoldDB" id="A0A7Y7IYZ5"/>
<organism evidence="1 2">
    <name type="scientific">Nguyenibacter vanlangensis</name>
    <dbReference type="NCBI Taxonomy" id="1216886"/>
    <lineage>
        <taxon>Bacteria</taxon>
        <taxon>Pseudomonadati</taxon>
        <taxon>Pseudomonadota</taxon>
        <taxon>Alphaproteobacteria</taxon>
        <taxon>Acetobacterales</taxon>
        <taxon>Acetobacteraceae</taxon>
        <taxon>Nguyenibacter</taxon>
    </lineage>
</organism>
<name>A0A7Y7IYZ5_9PROT</name>
<reference evidence="1 2" key="1">
    <citation type="submission" date="2020-06" db="EMBL/GenBank/DDBJ databases">
        <title>Description of novel acetic acid bacteria.</title>
        <authorList>
            <person name="Sombolestani A."/>
        </authorList>
    </citation>
    <scope>NUCLEOTIDE SEQUENCE [LARGE SCALE GENOMIC DNA]</scope>
    <source>
        <strain evidence="1 2">LMG 31431</strain>
    </source>
</reference>
<dbReference type="EMBL" id="JABXXP010000675">
    <property type="protein sequence ID" value="NVN12981.1"/>
    <property type="molecule type" value="Genomic_DNA"/>
</dbReference>
<comment type="caution">
    <text evidence="1">The sequence shown here is derived from an EMBL/GenBank/DDBJ whole genome shotgun (WGS) entry which is preliminary data.</text>
</comment>
<evidence type="ECO:0000313" key="2">
    <source>
        <dbReference type="Proteomes" id="UP000534870"/>
    </source>
</evidence>
<accession>A0A7Y7IYZ5</accession>
<dbReference type="Proteomes" id="UP000534870">
    <property type="component" value="Unassembled WGS sequence"/>
</dbReference>
<protein>
    <submittedName>
        <fullName evidence="1">Uncharacterized protein</fullName>
    </submittedName>
</protein>
<gene>
    <name evidence="1" type="ORF">HUK84_17910</name>
</gene>